<dbReference type="AlphaFoldDB" id="A0A4S8KZQ5"/>
<name>A0A4S8KZQ5_DENBC</name>
<dbReference type="OrthoDB" id="2959034at2759"/>
<gene>
    <name evidence="1" type="ORF">K435DRAFT_767273</name>
</gene>
<sequence>MSPQARQARQVRNTVLSIIKDLVPRGSETTGGRDPTDIRSILESCSEACASYSLSLSQLLQEKSIAAHTPLYWAIVNRTPDDRRDEEAGGPDLLTCLLSFTAPLRPSTVSEVHLACLHTLDQELFRRLKMSPDFAPLSGTDQMLLGATTIPDDVVVENSNRDNVAFTANLTITQFQKRMRVSKRIEVEFIARGRMWRLAFKVSQKNHDYNAPPPGTWCVSLSLMENSPPTVLDSKLIIPQVLSSGSLSIPMSTSKQLVPLEMFDDYNNVKEILIPLTGNGVAGTLEHAGSLYIGPDDSLKARFEARLAKPG</sequence>
<protein>
    <submittedName>
        <fullName evidence="1">Uncharacterized protein</fullName>
    </submittedName>
</protein>
<proteinExistence type="predicted"/>
<dbReference type="Proteomes" id="UP000297245">
    <property type="component" value="Unassembled WGS sequence"/>
</dbReference>
<dbReference type="EMBL" id="ML179810">
    <property type="protein sequence ID" value="THU81423.1"/>
    <property type="molecule type" value="Genomic_DNA"/>
</dbReference>
<evidence type="ECO:0000313" key="1">
    <source>
        <dbReference type="EMBL" id="THU81423.1"/>
    </source>
</evidence>
<evidence type="ECO:0000313" key="2">
    <source>
        <dbReference type="Proteomes" id="UP000297245"/>
    </source>
</evidence>
<organism evidence="1 2">
    <name type="scientific">Dendrothele bispora (strain CBS 962.96)</name>
    <dbReference type="NCBI Taxonomy" id="1314807"/>
    <lineage>
        <taxon>Eukaryota</taxon>
        <taxon>Fungi</taxon>
        <taxon>Dikarya</taxon>
        <taxon>Basidiomycota</taxon>
        <taxon>Agaricomycotina</taxon>
        <taxon>Agaricomycetes</taxon>
        <taxon>Agaricomycetidae</taxon>
        <taxon>Agaricales</taxon>
        <taxon>Agaricales incertae sedis</taxon>
        <taxon>Dendrothele</taxon>
    </lineage>
</organism>
<accession>A0A4S8KZQ5</accession>
<keyword evidence="2" id="KW-1185">Reference proteome</keyword>
<reference evidence="1 2" key="1">
    <citation type="journal article" date="2019" name="Nat. Ecol. Evol.">
        <title>Megaphylogeny resolves global patterns of mushroom evolution.</title>
        <authorList>
            <person name="Varga T."/>
            <person name="Krizsan K."/>
            <person name="Foldi C."/>
            <person name="Dima B."/>
            <person name="Sanchez-Garcia M."/>
            <person name="Sanchez-Ramirez S."/>
            <person name="Szollosi G.J."/>
            <person name="Szarkandi J.G."/>
            <person name="Papp V."/>
            <person name="Albert L."/>
            <person name="Andreopoulos W."/>
            <person name="Angelini C."/>
            <person name="Antonin V."/>
            <person name="Barry K.W."/>
            <person name="Bougher N.L."/>
            <person name="Buchanan P."/>
            <person name="Buyck B."/>
            <person name="Bense V."/>
            <person name="Catcheside P."/>
            <person name="Chovatia M."/>
            <person name="Cooper J."/>
            <person name="Damon W."/>
            <person name="Desjardin D."/>
            <person name="Finy P."/>
            <person name="Geml J."/>
            <person name="Haridas S."/>
            <person name="Hughes K."/>
            <person name="Justo A."/>
            <person name="Karasinski D."/>
            <person name="Kautmanova I."/>
            <person name="Kiss B."/>
            <person name="Kocsube S."/>
            <person name="Kotiranta H."/>
            <person name="LaButti K.M."/>
            <person name="Lechner B.E."/>
            <person name="Liimatainen K."/>
            <person name="Lipzen A."/>
            <person name="Lukacs Z."/>
            <person name="Mihaltcheva S."/>
            <person name="Morgado L.N."/>
            <person name="Niskanen T."/>
            <person name="Noordeloos M.E."/>
            <person name="Ohm R.A."/>
            <person name="Ortiz-Santana B."/>
            <person name="Ovrebo C."/>
            <person name="Racz N."/>
            <person name="Riley R."/>
            <person name="Savchenko A."/>
            <person name="Shiryaev A."/>
            <person name="Soop K."/>
            <person name="Spirin V."/>
            <person name="Szebenyi C."/>
            <person name="Tomsovsky M."/>
            <person name="Tulloss R.E."/>
            <person name="Uehling J."/>
            <person name="Grigoriev I.V."/>
            <person name="Vagvolgyi C."/>
            <person name="Papp T."/>
            <person name="Martin F.M."/>
            <person name="Miettinen O."/>
            <person name="Hibbett D.S."/>
            <person name="Nagy L.G."/>
        </authorList>
    </citation>
    <scope>NUCLEOTIDE SEQUENCE [LARGE SCALE GENOMIC DNA]</scope>
    <source>
        <strain evidence="1 2">CBS 962.96</strain>
    </source>
</reference>